<dbReference type="PANTHER" id="PTHR20883:SF15">
    <property type="entry name" value="PHYTANOYL-COA DIOXYGENASE DOMAIN-CONTAINING PROTEIN 1"/>
    <property type="match status" value="1"/>
</dbReference>
<dbReference type="Gene3D" id="2.60.120.620">
    <property type="entry name" value="q2cbj1_9rhob like domain"/>
    <property type="match status" value="1"/>
</dbReference>
<reference evidence="4 5" key="1">
    <citation type="journal article" date="2012" name="Genome Biol.">
        <title>Genome and low-iron response of an oceanic diatom adapted to chronic iron limitation.</title>
        <authorList>
            <person name="Lommer M."/>
            <person name="Specht M."/>
            <person name="Roy A.S."/>
            <person name="Kraemer L."/>
            <person name="Andreson R."/>
            <person name="Gutowska M.A."/>
            <person name="Wolf J."/>
            <person name="Bergner S.V."/>
            <person name="Schilhabel M.B."/>
            <person name="Klostermeier U.C."/>
            <person name="Beiko R.G."/>
            <person name="Rosenstiel P."/>
            <person name="Hippler M."/>
            <person name="Laroche J."/>
        </authorList>
    </citation>
    <scope>NUCLEOTIDE SEQUENCE [LARGE SCALE GENOMIC DNA]</scope>
    <source>
        <strain evidence="4 5">CCMP1005</strain>
    </source>
</reference>
<evidence type="ECO:0000313" key="4">
    <source>
        <dbReference type="EMBL" id="EJK48830.1"/>
    </source>
</evidence>
<dbReference type="GO" id="GO:0046872">
    <property type="term" value="F:metal ion binding"/>
    <property type="evidence" value="ECO:0007669"/>
    <property type="project" value="UniProtKB-KW"/>
</dbReference>
<comment type="cofactor">
    <cofactor evidence="1">
        <name>Fe cation</name>
        <dbReference type="ChEBI" id="CHEBI:24875"/>
    </cofactor>
</comment>
<proteinExistence type="predicted"/>
<evidence type="ECO:0000256" key="1">
    <source>
        <dbReference type="ARBA" id="ARBA00001962"/>
    </source>
</evidence>
<organism evidence="4 5">
    <name type="scientific">Thalassiosira oceanica</name>
    <name type="common">Marine diatom</name>
    <dbReference type="NCBI Taxonomy" id="159749"/>
    <lineage>
        <taxon>Eukaryota</taxon>
        <taxon>Sar</taxon>
        <taxon>Stramenopiles</taxon>
        <taxon>Ochrophyta</taxon>
        <taxon>Bacillariophyta</taxon>
        <taxon>Coscinodiscophyceae</taxon>
        <taxon>Thalassiosirophycidae</taxon>
        <taxon>Thalassiosirales</taxon>
        <taxon>Thalassiosiraceae</taxon>
        <taxon>Thalassiosira</taxon>
    </lineage>
</organism>
<name>K0R7E6_THAOC</name>
<dbReference type="Pfam" id="PF05721">
    <property type="entry name" value="PhyH"/>
    <property type="match status" value="1"/>
</dbReference>
<dbReference type="SUPFAM" id="SSF51197">
    <property type="entry name" value="Clavaminate synthase-like"/>
    <property type="match status" value="1"/>
</dbReference>
<dbReference type="Proteomes" id="UP000266841">
    <property type="component" value="Unassembled WGS sequence"/>
</dbReference>
<dbReference type="InterPro" id="IPR008775">
    <property type="entry name" value="Phytyl_CoA_dOase-like"/>
</dbReference>
<evidence type="ECO:0000256" key="2">
    <source>
        <dbReference type="ARBA" id="ARBA00022723"/>
    </source>
</evidence>
<dbReference type="OrthoDB" id="445007at2759"/>
<keyword evidence="2" id="KW-0479">Metal-binding</keyword>
<dbReference type="OMA" id="DKQLHFF"/>
<dbReference type="eggNOG" id="KOG3290">
    <property type="taxonomic scope" value="Eukaryota"/>
</dbReference>
<keyword evidence="5" id="KW-1185">Reference proteome</keyword>
<accession>K0R7E6</accession>
<evidence type="ECO:0000256" key="3">
    <source>
        <dbReference type="ARBA" id="ARBA00023004"/>
    </source>
</evidence>
<keyword evidence="3" id="KW-0408">Iron</keyword>
<dbReference type="PANTHER" id="PTHR20883">
    <property type="entry name" value="PHYTANOYL-COA DIOXYGENASE DOMAIN CONTAINING 1"/>
    <property type="match status" value="1"/>
</dbReference>
<dbReference type="EMBL" id="AGNL01045382">
    <property type="protein sequence ID" value="EJK48830.1"/>
    <property type="molecule type" value="Genomic_DNA"/>
</dbReference>
<gene>
    <name evidence="4" type="ORF">THAOC_32344</name>
</gene>
<dbReference type="AlphaFoldDB" id="K0R7E6"/>
<sequence length="363" mass="41218">MSDGERNDTLAKLKDAVNGESLPGAPYRSWVRGEYHLGTPEDIPTPRCHFFDEHGFVFIERFCDADEVLAMKDEMSLVVEEEWDPSANRTQVFRTDEKQVDAQAVSDYFLDSCNRTAFFAEKDAIIDEKTGELKEDYKSNKILALNKVGHGTHTSDGAFKDYTTSEKVRSLLRELGWKAPVVPQSMYIFKQAKIGGEVTSHQDSTFLFTTPRQTCVGLWLALDDATVDNGCLWVRPGSHREKVRRQFIRNPEHFGETLDYKKGTGVDRSQPQMIFKQLEDDGSVGWEGKLPENLKDEGFIPVPCKAGDLLAFVGTLDHLSLPNKSSRARHTFQLHCVEGEKENVTWSKENWLQYPEGVPFMEL</sequence>
<evidence type="ECO:0000313" key="5">
    <source>
        <dbReference type="Proteomes" id="UP000266841"/>
    </source>
</evidence>
<comment type="caution">
    <text evidence="4">The sequence shown here is derived from an EMBL/GenBank/DDBJ whole genome shotgun (WGS) entry which is preliminary data.</text>
</comment>
<protein>
    <submittedName>
        <fullName evidence="4">Uncharacterized protein</fullName>
    </submittedName>
</protein>